<sequence length="466" mass="51737">MLEASPARSLKFHGYPTDSPMSKRRHSSKDFDNNPFITNISTPPPSTNHGTTHYSLSEEFGFPSPSPLFNIVSPMSKPDISSHILNGHHQPLDFNFGFMSPNTSANSHTSPNSINNNNINVNNNNHKISNNNNITSPIKNKTYNNNNQGNNSQVETSPAMASSSSTSSSSTSPSIHYNNNQNQLPNHLNYDQFHPVSDSTTTTTSSTITTSSISSSSPSSSTPPNSSIVINCQQQQQYYEGGNGDNNNGIAIATGSSSQCPDNADSSNNSHSLMISDSISIDSPYIINILDIPVDFRQLFSTDVVTTPTRPNHASSEQSDDQINKKAQQTAIYKLARMWINNNATPSPETLLLNMQEENSIITFPPPVPSIDDNVKFQPVQREISSSSNFDAMIREQQQISPDNLIQQHITYFKTVKKRSPKLTNYHLYNYKSNSFQNNYKKRRSRYENSISILNSMMFNQNNNHG</sequence>
<gene>
    <name evidence="2" type="ORF">PPL_04148</name>
</gene>
<accession>D3B657</accession>
<proteinExistence type="predicted"/>
<name>D3B657_HETP5</name>
<feature type="region of interest" description="Disordered" evidence="1">
    <location>
        <begin position="1"/>
        <end position="50"/>
    </location>
</feature>
<evidence type="ECO:0000256" key="1">
    <source>
        <dbReference type="SAM" id="MobiDB-lite"/>
    </source>
</evidence>
<protein>
    <submittedName>
        <fullName evidence="2">Uncharacterized protein</fullName>
    </submittedName>
</protein>
<dbReference type="GeneID" id="31359635"/>
<dbReference type="Proteomes" id="UP000001396">
    <property type="component" value="Unassembled WGS sequence"/>
</dbReference>
<dbReference type="RefSeq" id="XP_020435472.1">
    <property type="nucleotide sequence ID" value="XM_020575058.1"/>
</dbReference>
<dbReference type="EMBL" id="ADBJ01000017">
    <property type="protein sequence ID" value="EFA83355.1"/>
    <property type="molecule type" value="Genomic_DNA"/>
</dbReference>
<evidence type="ECO:0000313" key="2">
    <source>
        <dbReference type="EMBL" id="EFA83355.1"/>
    </source>
</evidence>
<comment type="caution">
    <text evidence="2">The sequence shown here is derived from an EMBL/GenBank/DDBJ whole genome shotgun (WGS) entry which is preliminary data.</text>
</comment>
<feature type="compositionally biased region" description="Polar residues" evidence="1">
    <location>
        <begin position="35"/>
        <end position="50"/>
    </location>
</feature>
<organism evidence="2 3">
    <name type="scientific">Heterostelium pallidum (strain ATCC 26659 / Pp 5 / PN500)</name>
    <name type="common">Cellular slime mold</name>
    <name type="synonym">Polysphondylium pallidum</name>
    <dbReference type="NCBI Taxonomy" id="670386"/>
    <lineage>
        <taxon>Eukaryota</taxon>
        <taxon>Amoebozoa</taxon>
        <taxon>Evosea</taxon>
        <taxon>Eumycetozoa</taxon>
        <taxon>Dictyostelia</taxon>
        <taxon>Acytosteliales</taxon>
        <taxon>Acytosteliaceae</taxon>
        <taxon>Heterostelium</taxon>
    </lineage>
</organism>
<dbReference type="AlphaFoldDB" id="D3B657"/>
<feature type="compositionally biased region" description="Polar residues" evidence="1">
    <location>
        <begin position="254"/>
        <end position="268"/>
    </location>
</feature>
<evidence type="ECO:0000313" key="3">
    <source>
        <dbReference type="Proteomes" id="UP000001396"/>
    </source>
</evidence>
<feature type="compositionally biased region" description="Low complexity" evidence="1">
    <location>
        <begin position="106"/>
        <end position="190"/>
    </location>
</feature>
<feature type="region of interest" description="Disordered" evidence="1">
    <location>
        <begin position="103"/>
        <end position="268"/>
    </location>
</feature>
<feature type="compositionally biased region" description="Low complexity" evidence="1">
    <location>
        <begin position="199"/>
        <end position="249"/>
    </location>
</feature>
<keyword evidence="3" id="KW-1185">Reference proteome</keyword>
<dbReference type="InParanoid" id="D3B657"/>
<reference evidence="2 3" key="1">
    <citation type="journal article" date="2011" name="Genome Res.">
        <title>Phylogeny-wide analysis of social amoeba genomes highlights ancient origins for complex intercellular communication.</title>
        <authorList>
            <person name="Heidel A.J."/>
            <person name="Lawal H.M."/>
            <person name="Felder M."/>
            <person name="Schilde C."/>
            <person name="Helps N.R."/>
            <person name="Tunggal B."/>
            <person name="Rivero F."/>
            <person name="John U."/>
            <person name="Schleicher M."/>
            <person name="Eichinger L."/>
            <person name="Platzer M."/>
            <person name="Noegel A.A."/>
            <person name="Schaap P."/>
            <person name="Gloeckner G."/>
        </authorList>
    </citation>
    <scope>NUCLEOTIDE SEQUENCE [LARGE SCALE GENOMIC DNA]</scope>
    <source>
        <strain evidence="3">ATCC 26659 / Pp 5 / PN500</strain>
    </source>
</reference>